<sequence>MTKYNKTNKTFKNLLKLTLLVNLLISCGLSGETKIRLETSAKDIVDKIDEIKKEAAAKGVNFDAFTSSATGGKVAGSGDFGDFIKQAKLRAIAVAEKFITAIEEEAAKLKETGYSGEFSAMYDLMFEVSEPLERIGIQDMKTKISEEAEKNPPTTAEGILEIAKKMREKLQRVKAKQKKDNKTK</sequence>
<organism evidence="1 2">
    <name type="scientific">Borreliella mayonii</name>
    <dbReference type="NCBI Taxonomy" id="1674146"/>
    <lineage>
        <taxon>Bacteria</taxon>
        <taxon>Pseudomonadati</taxon>
        <taxon>Spirochaetota</taxon>
        <taxon>Spirochaetia</taxon>
        <taxon>Spirochaetales</taxon>
        <taxon>Borreliaceae</taxon>
        <taxon>Borreliella</taxon>
    </lineage>
</organism>
<keyword evidence="1" id="KW-0614">Plasmid</keyword>
<gene>
    <name evidence="1" type="ORF">Bmayo_04355</name>
</gene>
<reference evidence="1 2" key="1">
    <citation type="journal article" date="2016" name="PLoS ONE">
        <title>Whole Genome Sequence and Comparative Genomics of the Novel Lyme Borreliosis Causing Pathogen, Borrelia mayonii.</title>
        <authorList>
            <person name="Kingry L.C."/>
            <person name="Batra D."/>
            <person name="Replogle A."/>
            <person name="Rowe L.A."/>
            <person name="Pritt B.S."/>
            <person name="Petersen J.M."/>
        </authorList>
    </citation>
    <scope>NUCLEOTIDE SEQUENCE [LARGE SCALE GENOMIC DNA]</scope>
    <source>
        <strain evidence="1 2">MN14-1420</strain>
    </source>
</reference>
<proteinExistence type="predicted"/>
<dbReference type="Gene3D" id="1.20.1420.40">
    <property type="entry name" value="Decorin-binding protein"/>
    <property type="match status" value="1"/>
</dbReference>
<dbReference type="PROSITE" id="PS51257">
    <property type="entry name" value="PROKAR_LIPOPROTEIN"/>
    <property type="match status" value="1"/>
</dbReference>
<geneLocation type="plasmid" evidence="1 2">
    <name>lp54</name>
</geneLocation>
<dbReference type="InterPro" id="IPR003332">
    <property type="entry name" value="Decorin-bd"/>
</dbReference>
<accession>A0AAC9KXK0</accession>
<keyword evidence="2" id="KW-1185">Reference proteome</keyword>
<dbReference type="Pfam" id="PF02352">
    <property type="entry name" value="Decorin_bind"/>
    <property type="match status" value="1"/>
</dbReference>
<dbReference type="AlphaFoldDB" id="A0AAC9KXK0"/>
<evidence type="ECO:0000313" key="1">
    <source>
        <dbReference type="EMBL" id="APT00470.1"/>
    </source>
</evidence>
<dbReference type="RefSeq" id="WP_075552762.1">
    <property type="nucleotide sequence ID" value="NZ_CP015795.1"/>
</dbReference>
<dbReference type="Proteomes" id="UP000185516">
    <property type="component" value="Plasmid lp54"/>
</dbReference>
<dbReference type="NCBIfam" id="NF033713">
    <property type="entry name" value="DbpA"/>
    <property type="match status" value="1"/>
</dbReference>
<protein>
    <submittedName>
        <fullName evidence="1">Cytochrome D ubiquinol oxidase subunit II</fullName>
    </submittedName>
</protein>
<dbReference type="InterPro" id="IPR054923">
    <property type="entry name" value="Decorin_bind_prot_A"/>
</dbReference>
<dbReference type="EMBL" id="CP015795">
    <property type="protein sequence ID" value="APT00470.1"/>
    <property type="molecule type" value="Genomic_DNA"/>
</dbReference>
<name>A0AAC9KXK0_9SPIR</name>
<dbReference type="KEGG" id="bmay:A7X70_06060"/>
<evidence type="ECO:0000313" key="2">
    <source>
        <dbReference type="Proteomes" id="UP000185516"/>
    </source>
</evidence>
<dbReference type="InterPro" id="IPR038353">
    <property type="entry name" value="Decorin-db_sf"/>
</dbReference>